<evidence type="ECO:0000313" key="1">
    <source>
        <dbReference type="EMBL" id="GHC09591.1"/>
    </source>
</evidence>
<comment type="caution">
    <text evidence="1">The sequence shown here is derived from an EMBL/GenBank/DDBJ whole genome shotgun (WGS) entry which is preliminary data.</text>
</comment>
<organism evidence="1 2">
    <name type="scientific">Cerasicoccus arenae</name>
    <dbReference type="NCBI Taxonomy" id="424488"/>
    <lineage>
        <taxon>Bacteria</taxon>
        <taxon>Pseudomonadati</taxon>
        <taxon>Verrucomicrobiota</taxon>
        <taxon>Opitutia</taxon>
        <taxon>Puniceicoccales</taxon>
        <taxon>Cerasicoccaceae</taxon>
        <taxon>Cerasicoccus</taxon>
    </lineage>
</organism>
<gene>
    <name evidence="1" type="ORF">GCM10007047_28600</name>
</gene>
<protein>
    <submittedName>
        <fullName evidence="1">Uncharacterized protein</fullName>
    </submittedName>
</protein>
<evidence type="ECO:0000313" key="2">
    <source>
        <dbReference type="Proteomes" id="UP000642829"/>
    </source>
</evidence>
<dbReference type="EMBL" id="BMXG01000021">
    <property type="protein sequence ID" value="GHC09591.1"/>
    <property type="molecule type" value="Genomic_DNA"/>
</dbReference>
<reference evidence="1" key="1">
    <citation type="journal article" date="2014" name="Int. J. Syst. Evol. Microbiol.">
        <title>Complete genome sequence of Corynebacterium casei LMG S-19264T (=DSM 44701T), isolated from a smear-ripened cheese.</title>
        <authorList>
            <consortium name="US DOE Joint Genome Institute (JGI-PGF)"/>
            <person name="Walter F."/>
            <person name="Albersmeier A."/>
            <person name="Kalinowski J."/>
            <person name="Ruckert C."/>
        </authorList>
    </citation>
    <scope>NUCLEOTIDE SEQUENCE</scope>
    <source>
        <strain evidence="1">KCTC 12870</strain>
    </source>
</reference>
<proteinExistence type="predicted"/>
<dbReference type="AlphaFoldDB" id="A0A8J3DJX1"/>
<accession>A0A8J3DJX1</accession>
<keyword evidence="2" id="KW-1185">Reference proteome</keyword>
<dbReference type="Proteomes" id="UP000642829">
    <property type="component" value="Unassembled WGS sequence"/>
</dbReference>
<name>A0A8J3DJX1_9BACT</name>
<reference evidence="1" key="2">
    <citation type="submission" date="2020-09" db="EMBL/GenBank/DDBJ databases">
        <authorList>
            <person name="Sun Q."/>
            <person name="Kim S."/>
        </authorList>
    </citation>
    <scope>NUCLEOTIDE SEQUENCE</scope>
    <source>
        <strain evidence="1">KCTC 12870</strain>
    </source>
</reference>
<sequence>MRLMRELWEVWRLLISAFLLTLCVSPVSAVVDLKPATSPQGYVARLLINEAPFPGESGYVSEADTRAAMEAILMTLHARSVTLPIPYTREQVADTNSTNILDVITAGGERGQVDGFYRNKSGQLAMVPRIEDRINYLMGIAGQGKPGRFSRLLDYAITISNEYFDGELHLTDRFGSLARVGSIAVTGGSYSWMTNRPKFHPGGYFVKIPNSDDGVLGGNRFFTLKKID</sequence>